<sequence length="573" mass="62133">MLEYIDDHKYIIMAEYDDDYDDERHMIALYYCYPPGNGIPIESLEEHASYHRDTCRKFGLGGRIRVCSEGINGVLSGREEDLRAYEADLRAELTRALVVARRDDDGDDDCGDPTAGWFDVRYCRLRHDVPREGQLFGDAIVRITREVVSLVGPTMSSSSSGAGVGGAGRRRRHRRRHRRRRRRGGGGEEEEGTAPPDGVGVVVPDGGDDDGGGDGDVVPDDDAGRGGPADDGRGRDDDDDDDDDVVVLPRLEGWESRTPATRLSPIEWNERLLRLSSSSYYSRGGRRGEPDDGDGGGGDDGRRSTSYEEGGGAVLLDARNVYETRVGHFAVPGLETVFPNTRKFSSLPMALNTEMAASALAGKEVYMYCTGECGAWKGKVPPRGIYQLHGGIQAYLEAYGVDPGGSSANSSMESGEDDANAVSVISENVDGGEGGSATTHQADDTRPCLYRGKNFVFDPRRTDPVVGDGIANDDGDSTAAGNGGRISHVGRCIMCSSPHDDYDNGHAPCEEREARCCRCRVLLLVCDGCRLRVRCWGEPQSGDDRKRDIFCGDAGAKCVDDGNVAESVEVTRY</sequence>
<comment type="caution">
    <text evidence="3">The sequence shown here is derived from an EMBL/GenBank/DDBJ whole genome shotgun (WGS) entry which is preliminary data.</text>
</comment>
<dbReference type="PANTHER" id="PTHR43268">
    <property type="entry name" value="THIOSULFATE SULFURTRANSFERASE/RHODANESE-LIKE DOMAIN-CONTAINING PROTEIN 2"/>
    <property type="match status" value="1"/>
</dbReference>
<dbReference type="InterPro" id="IPR020936">
    <property type="entry name" value="TrhO"/>
</dbReference>
<evidence type="ECO:0000259" key="2">
    <source>
        <dbReference type="Pfam" id="PF17773"/>
    </source>
</evidence>
<feature type="region of interest" description="Disordered" evidence="1">
    <location>
        <begin position="152"/>
        <end position="252"/>
    </location>
</feature>
<evidence type="ECO:0000313" key="4">
    <source>
        <dbReference type="Proteomes" id="UP001530315"/>
    </source>
</evidence>
<dbReference type="EMBL" id="JALLAZ020000008">
    <property type="protein sequence ID" value="KAL3805972.1"/>
    <property type="molecule type" value="Genomic_DNA"/>
</dbReference>
<dbReference type="AlphaFoldDB" id="A0ABD3R1G8"/>
<dbReference type="Pfam" id="PF17773">
    <property type="entry name" value="UPF0176_N"/>
    <property type="match status" value="1"/>
</dbReference>
<feature type="compositionally biased region" description="Low complexity" evidence="1">
    <location>
        <begin position="194"/>
        <end position="205"/>
    </location>
</feature>
<dbReference type="Proteomes" id="UP001530315">
    <property type="component" value="Unassembled WGS sequence"/>
</dbReference>
<proteinExistence type="predicted"/>
<organism evidence="3 4">
    <name type="scientific">Stephanodiscus triporus</name>
    <dbReference type="NCBI Taxonomy" id="2934178"/>
    <lineage>
        <taxon>Eukaryota</taxon>
        <taxon>Sar</taxon>
        <taxon>Stramenopiles</taxon>
        <taxon>Ochrophyta</taxon>
        <taxon>Bacillariophyta</taxon>
        <taxon>Coscinodiscophyceae</taxon>
        <taxon>Thalassiosirophycidae</taxon>
        <taxon>Stephanodiscales</taxon>
        <taxon>Stephanodiscaceae</taxon>
        <taxon>Stephanodiscus</taxon>
    </lineage>
</organism>
<gene>
    <name evidence="3" type="ORF">ACHAW5_002508</name>
</gene>
<protein>
    <recommendedName>
        <fullName evidence="2">tRNA uridine(34) hydroxylase N-terminal domain-containing protein</fullName>
    </recommendedName>
</protein>
<feature type="compositionally biased region" description="Acidic residues" evidence="1">
    <location>
        <begin position="206"/>
        <end position="221"/>
    </location>
</feature>
<evidence type="ECO:0000313" key="3">
    <source>
        <dbReference type="EMBL" id="KAL3805972.1"/>
    </source>
</evidence>
<dbReference type="Gene3D" id="3.30.70.100">
    <property type="match status" value="1"/>
</dbReference>
<reference evidence="3 4" key="1">
    <citation type="submission" date="2024-10" db="EMBL/GenBank/DDBJ databases">
        <title>Updated reference genomes for cyclostephanoid diatoms.</title>
        <authorList>
            <person name="Roberts W.R."/>
            <person name="Alverson A.J."/>
        </authorList>
    </citation>
    <scope>NUCLEOTIDE SEQUENCE [LARGE SCALE GENOMIC DNA]</scope>
    <source>
        <strain evidence="3 4">AJA276-08</strain>
    </source>
</reference>
<feature type="compositionally biased region" description="Basic residues" evidence="1">
    <location>
        <begin position="168"/>
        <end position="184"/>
    </location>
</feature>
<feature type="domain" description="tRNA uridine(34) hydroxylase N-terminal" evidence="2">
    <location>
        <begin position="39"/>
        <end position="94"/>
    </location>
</feature>
<name>A0ABD3R1G8_9STRA</name>
<dbReference type="PANTHER" id="PTHR43268:SF7">
    <property type="entry name" value="RHODANESE DOMAIN-CONTAINING PROTEIN"/>
    <property type="match status" value="1"/>
</dbReference>
<feature type="region of interest" description="Disordered" evidence="1">
    <location>
        <begin position="280"/>
        <end position="310"/>
    </location>
</feature>
<keyword evidence="4" id="KW-1185">Reference proteome</keyword>
<accession>A0ABD3R1G8</accession>
<dbReference type="InterPro" id="IPR040503">
    <property type="entry name" value="TRHO_N"/>
</dbReference>
<dbReference type="Gene3D" id="3.40.250.10">
    <property type="entry name" value="Rhodanese-like domain"/>
    <property type="match status" value="1"/>
</dbReference>
<evidence type="ECO:0000256" key="1">
    <source>
        <dbReference type="SAM" id="MobiDB-lite"/>
    </source>
</evidence>
<dbReference type="InterPro" id="IPR036873">
    <property type="entry name" value="Rhodanese-like_dom_sf"/>
</dbReference>
<feature type="compositionally biased region" description="Basic and acidic residues" evidence="1">
    <location>
        <begin position="222"/>
        <end position="236"/>
    </location>
</feature>